<reference evidence="2 3" key="1">
    <citation type="submission" date="2018-09" db="EMBL/GenBank/DDBJ databases">
        <title>Altererythrobacter sp.Ery1 and Ery12, the genome sequencing of novel strains in genus Alterythrobacter.</title>
        <authorList>
            <person name="Cheng H."/>
            <person name="Wu Y.-H."/>
            <person name="Fang C."/>
            <person name="Xu X.-W."/>
        </authorList>
    </citation>
    <scope>NUCLEOTIDE SEQUENCE [LARGE SCALE GENOMIC DNA]</scope>
    <source>
        <strain evidence="2 3">Ery12</strain>
    </source>
</reference>
<feature type="region of interest" description="Disordered" evidence="1">
    <location>
        <begin position="91"/>
        <end position="112"/>
    </location>
</feature>
<protein>
    <submittedName>
        <fullName evidence="2">Uncharacterized protein</fullName>
    </submittedName>
</protein>
<feature type="compositionally biased region" description="Polar residues" evidence="1">
    <location>
        <begin position="147"/>
        <end position="164"/>
    </location>
</feature>
<evidence type="ECO:0000256" key="1">
    <source>
        <dbReference type="SAM" id="MobiDB-lite"/>
    </source>
</evidence>
<accession>A0A419QY95</accession>
<evidence type="ECO:0000313" key="2">
    <source>
        <dbReference type="EMBL" id="RJX65677.1"/>
    </source>
</evidence>
<keyword evidence="3" id="KW-1185">Reference proteome</keyword>
<dbReference type="OrthoDB" id="7406309at2"/>
<dbReference type="RefSeq" id="WP_120112648.1">
    <property type="nucleotide sequence ID" value="NZ_RAHJ01000022.1"/>
</dbReference>
<gene>
    <name evidence="2" type="ORF">D6858_15395</name>
</gene>
<sequence length="164" mass="17734">MTMDLDELLQAHQAEVLKARNSGNGGVNGGVTDSHFEQVALYAKRIRELRQLRLGEQERTAPAGSRPSVMATVSTDAVIYGTYLGNPAPQPASVPLDSWESEGGSLDPPQVPLPNGVTTDIIRQFYVGPYVYTDLALALAEHHRQQSHTQADSVATTPRGTRPD</sequence>
<organism evidence="2 3">
    <name type="scientific">Tsuneonella suprasediminis</name>
    <dbReference type="NCBI Taxonomy" id="2306996"/>
    <lineage>
        <taxon>Bacteria</taxon>
        <taxon>Pseudomonadati</taxon>
        <taxon>Pseudomonadota</taxon>
        <taxon>Alphaproteobacteria</taxon>
        <taxon>Sphingomonadales</taxon>
        <taxon>Erythrobacteraceae</taxon>
        <taxon>Tsuneonella</taxon>
    </lineage>
</organism>
<evidence type="ECO:0000313" key="3">
    <source>
        <dbReference type="Proteomes" id="UP000284322"/>
    </source>
</evidence>
<feature type="region of interest" description="Disordered" evidence="1">
    <location>
        <begin position="144"/>
        <end position="164"/>
    </location>
</feature>
<dbReference type="EMBL" id="RAHJ01000022">
    <property type="protein sequence ID" value="RJX65677.1"/>
    <property type="molecule type" value="Genomic_DNA"/>
</dbReference>
<proteinExistence type="predicted"/>
<dbReference type="Proteomes" id="UP000284322">
    <property type="component" value="Unassembled WGS sequence"/>
</dbReference>
<dbReference type="AlphaFoldDB" id="A0A419QY95"/>
<name>A0A419QY95_9SPHN</name>
<comment type="caution">
    <text evidence="2">The sequence shown here is derived from an EMBL/GenBank/DDBJ whole genome shotgun (WGS) entry which is preliminary data.</text>
</comment>